<dbReference type="RefSeq" id="WP_407050498.1">
    <property type="nucleotide sequence ID" value="NZ_CP158568.1"/>
</dbReference>
<feature type="signal peptide" evidence="3">
    <location>
        <begin position="1"/>
        <end position="27"/>
    </location>
</feature>
<keyword evidence="3" id="KW-0732">Signal</keyword>
<evidence type="ECO:0000256" key="2">
    <source>
        <dbReference type="SAM" id="Phobius"/>
    </source>
</evidence>
<dbReference type="EMBL" id="CP158568">
    <property type="protein sequence ID" value="XBY45405.1"/>
    <property type="molecule type" value="Genomic_DNA"/>
</dbReference>
<dbReference type="KEGG" id="mflg:ABS361_03730"/>
<protein>
    <submittedName>
        <fullName evidence="4">PAS-domain containing protein</fullName>
    </submittedName>
</protein>
<keyword evidence="2" id="KW-0472">Membrane</keyword>
<keyword evidence="2" id="KW-1133">Transmembrane helix</keyword>
<feature type="compositionally biased region" description="Low complexity" evidence="1">
    <location>
        <begin position="293"/>
        <end position="309"/>
    </location>
</feature>
<feature type="region of interest" description="Disordered" evidence="1">
    <location>
        <begin position="293"/>
        <end position="328"/>
    </location>
</feature>
<evidence type="ECO:0000256" key="1">
    <source>
        <dbReference type="SAM" id="MobiDB-lite"/>
    </source>
</evidence>
<reference evidence="4" key="1">
    <citation type="submission" date="2024-06" db="EMBL/GenBank/DDBJ databases">
        <title>Methylostella associata gen. nov., sp. nov., a novel Ancalomicrobiaceae-affiliated facultatively methylotrophic bacteria that feed on methanotrophs of the genus Methylococcus.</title>
        <authorList>
            <person name="Saltykova V."/>
            <person name="Danilova O.V."/>
            <person name="Oshkin I.Y."/>
            <person name="Belova S.E."/>
            <person name="Pimenov N.V."/>
            <person name="Dedysh S.N."/>
        </authorList>
    </citation>
    <scope>NUCLEOTIDE SEQUENCE</scope>
    <source>
        <strain evidence="4">S20</strain>
    </source>
</reference>
<accession>A0AAU7XEX8</accession>
<evidence type="ECO:0000313" key="4">
    <source>
        <dbReference type="EMBL" id="XBY45405.1"/>
    </source>
</evidence>
<proteinExistence type="predicted"/>
<sequence length="328" mass="35220">MSARRFGLSVRLPLVALAATLAGIAMAFASAALPWSGSRDHSLTQTVALDVVAIRAEMARHGWPLPRSASTTLDRLVIEMEDAVRGRSLPAEAGNAVLRLRNALSEEEARTALDRAEEVLGAEVTSAQAARPATLDGWIPALGGLLVGVAATAAWLLERRSHRRTLQTLSDLDARYLRLRPEFAALERTSMRLDAANRELGIENQRLREREATLALRNTLAVDAMEAMHEGLATFDATGRMVLSNRRFAAMYRLPKALAAQGTSARTLLRHWLRSGIFAARGASDAPRLVARGTAAAGPTSSGSPTAGSWRSTSNGRPMVGGSQPMRM</sequence>
<dbReference type="AlphaFoldDB" id="A0AAU7XEX8"/>
<evidence type="ECO:0000256" key="3">
    <source>
        <dbReference type="SAM" id="SignalP"/>
    </source>
</evidence>
<gene>
    <name evidence="4" type="ORF">ABS361_03730</name>
</gene>
<keyword evidence="2" id="KW-0812">Transmembrane</keyword>
<organism evidence="4">
    <name type="scientific">Methyloraptor flagellatus</name>
    <dbReference type="NCBI Taxonomy" id="3162530"/>
    <lineage>
        <taxon>Bacteria</taxon>
        <taxon>Pseudomonadati</taxon>
        <taxon>Pseudomonadota</taxon>
        <taxon>Alphaproteobacteria</taxon>
        <taxon>Hyphomicrobiales</taxon>
        <taxon>Ancalomicrobiaceae</taxon>
        <taxon>Methyloraptor</taxon>
    </lineage>
</organism>
<feature type="chain" id="PRO_5043425786" evidence="3">
    <location>
        <begin position="28"/>
        <end position="328"/>
    </location>
</feature>
<feature type="transmembrane region" description="Helical" evidence="2">
    <location>
        <begin position="138"/>
        <end position="157"/>
    </location>
</feature>
<name>A0AAU7XEX8_9HYPH</name>
<dbReference type="Pfam" id="PF12860">
    <property type="entry name" value="PAS_7"/>
    <property type="match status" value="1"/>
</dbReference>